<keyword evidence="7" id="KW-0067">ATP-binding</keyword>
<feature type="transmembrane region" description="Helical" evidence="9">
    <location>
        <begin position="263"/>
        <end position="281"/>
    </location>
</feature>
<feature type="domain" description="Histidine kinase" evidence="10">
    <location>
        <begin position="476"/>
        <end position="686"/>
    </location>
</feature>
<feature type="transmembrane region" description="Helical" evidence="9">
    <location>
        <begin position="93"/>
        <end position="115"/>
    </location>
</feature>
<dbReference type="GO" id="GO:0005524">
    <property type="term" value="F:ATP binding"/>
    <property type="evidence" value="ECO:0007669"/>
    <property type="project" value="UniProtKB-KW"/>
</dbReference>
<evidence type="ECO:0000256" key="7">
    <source>
        <dbReference type="ARBA" id="ARBA00022840"/>
    </source>
</evidence>
<keyword evidence="9" id="KW-1133">Transmembrane helix</keyword>
<keyword evidence="9" id="KW-0812">Transmembrane</keyword>
<keyword evidence="8" id="KW-0902">Two-component regulatory system</keyword>
<gene>
    <name evidence="12" type="ORF">FRC96_02525</name>
</gene>
<dbReference type="InterPro" id="IPR003661">
    <property type="entry name" value="HisK_dim/P_dom"/>
</dbReference>
<protein>
    <recommendedName>
        <fullName evidence="2">histidine kinase</fullName>
        <ecNumber evidence="2">2.7.13.3</ecNumber>
    </recommendedName>
</protein>
<comment type="caution">
    <text evidence="12">The sequence shown here is derived from an EMBL/GenBank/DDBJ whole genome shotgun (WGS) entry which is preliminary data.</text>
</comment>
<keyword evidence="5" id="KW-0547">Nucleotide-binding</keyword>
<accession>A0A5C6XSG9</accession>
<keyword evidence="9" id="KW-0472">Membrane</keyword>
<dbReference type="SMART" id="SM00388">
    <property type="entry name" value="HisKA"/>
    <property type="match status" value="1"/>
</dbReference>
<dbReference type="InterPro" id="IPR035965">
    <property type="entry name" value="PAS-like_dom_sf"/>
</dbReference>
<dbReference type="EMBL" id="VOSL01000013">
    <property type="protein sequence ID" value="TXD42780.1"/>
    <property type="molecule type" value="Genomic_DNA"/>
</dbReference>
<dbReference type="InterPro" id="IPR036890">
    <property type="entry name" value="HATPase_C_sf"/>
</dbReference>
<dbReference type="InterPro" id="IPR004358">
    <property type="entry name" value="Sig_transdc_His_kin-like_C"/>
</dbReference>
<reference evidence="12 13" key="1">
    <citation type="submission" date="2019-08" db="EMBL/GenBank/DDBJ databases">
        <title>Bradymonadales sp. TMQ2.</title>
        <authorList>
            <person name="Liang Q."/>
        </authorList>
    </citation>
    <scope>NUCLEOTIDE SEQUENCE [LARGE SCALE GENOMIC DNA]</scope>
    <source>
        <strain evidence="12 13">TMQ2</strain>
    </source>
</reference>
<evidence type="ECO:0000256" key="3">
    <source>
        <dbReference type="ARBA" id="ARBA00022553"/>
    </source>
</evidence>
<evidence type="ECO:0000259" key="10">
    <source>
        <dbReference type="PROSITE" id="PS50109"/>
    </source>
</evidence>
<dbReference type="SUPFAM" id="SSF55785">
    <property type="entry name" value="PYP-like sensor domain (PAS domain)"/>
    <property type="match status" value="1"/>
</dbReference>
<feature type="transmembrane region" description="Helical" evidence="9">
    <location>
        <begin position="230"/>
        <end position="251"/>
    </location>
</feature>
<feature type="transmembrane region" description="Helical" evidence="9">
    <location>
        <begin position="196"/>
        <end position="218"/>
    </location>
</feature>
<feature type="transmembrane region" description="Helical" evidence="9">
    <location>
        <begin position="293"/>
        <end position="314"/>
    </location>
</feature>
<evidence type="ECO:0000259" key="11">
    <source>
        <dbReference type="PROSITE" id="PS50112"/>
    </source>
</evidence>
<dbReference type="CDD" id="cd00082">
    <property type="entry name" value="HisKA"/>
    <property type="match status" value="1"/>
</dbReference>
<dbReference type="Pfam" id="PF02518">
    <property type="entry name" value="HATPase_c"/>
    <property type="match status" value="1"/>
</dbReference>
<dbReference type="Pfam" id="PF00989">
    <property type="entry name" value="PAS"/>
    <property type="match status" value="1"/>
</dbReference>
<organism evidence="12 13">
    <name type="scientific">Lujinxingia vulgaris</name>
    <dbReference type="NCBI Taxonomy" id="2600176"/>
    <lineage>
        <taxon>Bacteria</taxon>
        <taxon>Deltaproteobacteria</taxon>
        <taxon>Bradymonadales</taxon>
        <taxon>Lujinxingiaceae</taxon>
        <taxon>Lujinxingia</taxon>
    </lineage>
</organism>
<keyword evidence="6" id="KW-0418">Kinase</keyword>
<evidence type="ECO:0000256" key="1">
    <source>
        <dbReference type="ARBA" id="ARBA00000085"/>
    </source>
</evidence>
<dbReference type="PANTHER" id="PTHR43065:SF10">
    <property type="entry name" value="PEROXIDE STRESS-ACTIVATED HISTIDINE KINASE MAK3"/>
    <property type="match status" value="1"/>
</dbReference>
<dbReference type="OrthoDB" id="9805967at2"/>
<sequence length="689" mass="75459">MQGGVASIGRHRNAPAPARQRASCFALEGELDVTVQPYPPIAQRTTSPGRPAAIFGLIALICVLPAVVIALGFNVSLPLPSAATSVGALRGAFTHSTLLILGGILAISSASLSLARFMVRRSALTSVISITLFWSGFVAIIQALTVDGAIYTARDIENYIPFTWTITRHLNALLIFGAGVLLLWPRRQLALLRPGFMLGVFALFGTLALTLLGLASYLELPQTTRPEAIIVRPWDLPALVIFAISAFGIFPRIHRRYRSHFSLALWLSILPLLAAQLYLIFGSTRIFDAAFNAAYGLSALSSAVIFGGLIFDYVRSTSQEQHLLHTISEREVRIRTMFEGAAEAIIAFNTDGVIELWNPAATLLFGWREDDIIGRNVTTLLVPRAHRPYFTDQLERLVTDRTSRNIHSYALGGPFDIVLLHQEGKEVHVELSLAASGQQEAPIFTLFARDLSAQKQMQLRMTQMDRMITVGTMAAGVGHEINNPLTYLIANLDLIEEAEDEEERDHSLAAARQGAERIRRIVDDLRLLSGFQQQPRHKVAVADALEVALRMTRQLIQRSASLHQTLAKTSPVLADEPRLTQVLINLLTNAAHALSARPRHENRIDVHLLEVDDQVIIEISDNGPGIPTEIQEAIFEPFFTTKPAGEGSGLGLSLCRQIVESFEGSLTVESKPDEGATFRVSLPRAAAAT</sequence>
<evidence type="ECO:0000256" key="5">
    <source>
        <dbReference type="ARBA" id="ARBA00022741"/>
    </source>
</evidence>
<dbReference type="GO" id="GO:0000155">
    <property type="term" value="F:phosphorelay sensor kinase activity"/>
    <property type="evidence" value="ECO:0007669"/>
    <property type="project" value="InterPro"/>
</dbReference>
<evidence type="ECO:0000256" key="9">
    <source>
        <dbReference type="SAM" id="Phobius"/>
    </source>
</evidence>
<dbReference type="GO" id="GO:0006355">
    <property type="term" value="P:regulation of DNA-templated transcription"/>
    <property type="evidence" value="ECO:0007669"/>
    <property type="project" value="InterPro"/>
</dbReference>
<keyword evidence="3" id="KW-0597">Phosphoprotein</keyword>
<dbReference type="SMART" id="SM00091">
    <property type="entry name" value="PAS"/>
    <property type="match status" value="1"/>
</dbReference>
<dbReference type="PROSITE" id="PS50109">
    <property type="entry name" value="HIS_KIN"/>
    <property type="match status" value="1"/>
</dbReference>
<dbReference type="CDD" id="cd00130">
    <property type="entry name" value="PAS"/>
    <property type="match status" value="1"/>
</dbReference>
<feature type="transmembrane region" description="Helical" evidence="9">
    <location>
        <begin position="127"/>
        <end position="146"/>
    </location>
</feature>
<dbReference type="Proteomes" id="UP000321046">
    <property type="component" value="Unassembled WGS sequence"/>
</dbReference>
<proteinExistence type="predicted"/>
<dbReference type="Gene3D" id="1.10.287.130">
    <property type="match status" value="1"/>
</dbReference>
<evidence type="ECO:0000256" key="6">
    <source>
        <dbReference type="ARBA" id="ARBA00022777"/>
    </source>
</evidence>
<feature type="transmembrane region" description="Helical" evidence="9">
    <location>
        <begin position="52"/>
        <end position="73"/>
    </location>
</feature>
<evidence type="ECO:0000313" key="13">
    <source>
        <dbReference type="Proteomes" id="UP000321046"/>
    </source>
</evidence>
<keyword evidence="4" id="KW-0808">Transferase</keyword>
<dbReference type="NCBIfam" id="TIGR00229">
    <property type="entry name" value="sensory_box"/>
    <property type="match status" value="1"/>
</dbReference>
<dbReference type="PANTHER" id="PTHR43065">
    <property type="entry name" value="SENSOR HISTIDINE KINASE"/>
    <property type="match status" value="1"/>
</dbReference>
<evidence type="ECO:0000313" key="12">
    <source>
        <dbReference type="EMBL" id="TXD42780.1"/>
    </source>
</evidence>
<dbReference type="Pfam" id="PF00512">
    <property type="entry name" value="HisKA"/>
    <property type="match status" value="1"/>
</dbReference>
<dbReference type="AlphaFoldDB" id="A0A5C6XSG9"/>
<dbReference type="SUPFAM" id="SSF47384">
    <property type="entry name" value="Homodimeric domain of signal transducing histidine kinase"/>
    <property type="match status" value="1"/>
</dbReference>
<dbReference type="SMART" id="SM00387">
    <property type="entry name" value="HATPase_c"/>
    <property type="match status" value="1"/>
</dbReference>
<evidence type="ECO:0000256" key="4">
    <source>
        <dbReference type="ARBA" id="ARBA00022679"/>
    </source>
</evidence>
<feature type="domain" description="PAS" evidence="11">
    <location>
        <begin position="330"/>
        <end position="401"/>
    </location>
</feature>
<dbReference type="PRINTS" id="PR00344">
    <property type="entry name" value="BCTRLSENSOR"/>
</dbReference>
<name>A0A5C6XSG9_9DELT</name>
<dbReference type="PROSITE" id="PS50112">
    <property type="entry name" value="PAS"/>
    <property type="match status" value="1"/>
</dbReference>
<dbReference type="InterPro" id="IPR003594">
    <property type="entry name" value="HATPase_dom"/>
</dbReference>
<dbReference type="SUPFAM" id="SSF55874">
    <property type="entry name" value="ATPase domain of HSP90 chaperone/DNA topoisomerase II/histidine kinase"/>
    <property type="match status" value="1"/>
</dbReference>
<dbReference type="InterPro" id="IPR005467">
    <property type="entry name" value="His_kinase_dom"/>
</dbReference>
<dbReference type="EC" id="2.7.13.3" evidence="2"/>
<comment type="catalytic activity">
    <reaction evidence="1">
        <text>ATP + protein L-histidine = ADP + protein N-phospho-L-histidine.</text>
        <dbReference type="EC" id="2.7.13.3"/>
    </reaction>
</comment>
<dbReference type="Gene3D" id="3.30.565.10">
    <property type="entry name" value="Histidine kinase-like ATPase, C-terminal domain"/>
    <property type="match status" value="1"/>
</dbReference>
<feature type="transmembrane region" description="Helical" evidence="9">
    <location>
        <begin position="166"/>
        <end position="184"/>
    </location>
</feature>
<dbReference type="InterPro" id="IPR013767">
    <property type="entry name" value="PAS_fold"/>
</dbReference>
<evidence type="ECO:0000256" key="8">
    <source>
        <dbReference type="ARBA" id="ARBA00023012"/>
    </source>
</evidence>
<evidence type="ECO:0000256" key="2">
    <source>
        <dbReference type="ARBA" id="ARBA00012438"/>
    </source>
</evidence>
<dbReference type="InterPro" id="IPR000014">
    <property type="entry name" value="PAS"/>
</dbReference>
<dbReference type="Gene3D" id="3.30.450.20">
    <property type="entry name" value="PAS domain"/>
    <property type="match status" value="1"/>
</dbReference>
<dbReference type="InterPro" id="IPR036097">
    <property type="entry name" value="HisK_dim/P_sf"/>
</dbReference>